<evidence type="ECO:0000313" key="3">
    <source>
        <dbReference type="Proteomes" id="UP000243084"/>
    </source>
</evidence>
<feature type="coiled-coil region" evidence="1">
    <location>
        <begin position="17"/>
        <end position="51"/>
    </location>
</feature>
<evidence type="ECO:0000313" key="2">
    <source>
        <dbReference type="EMBL" id="SFQ49807.1"/>
    </source>
</evidence>
<reference evidence="3" key="1">
    <citation type="submission" date="2016-10" db="EMBL/GenBank/DDBJ databases">
        <authorList>
            <person name="Varghese N."/>
            <person name="Submissions S."/>
        </authorList>
    </citation>
    <scope>NUCLEOTIDE SEQUENCE [LARGE SCALE GENOMIC DNA]</scope>
    <source>
        <strain evidence="3">JCM 18195</strain>
    </source>
</reference>
<proteinExistence type="predicted"/>
<dbReference type="AlphaFoldDB" id="A0A1I5Z131"/>
<accession>A0A1I5Z131</accession>
<gene>
    <name evidence="2" type="ORF">SAMN05216229_1262</name>
</gene>
<organism evidence="2 3">
    <name type="scientific">Geopseudomonas sagittaria</name>
    <dbReference type="NCBI Taxonomy" id="1135990"/>
    <lineage>
        <taxon>Bacteria</taxon>
        <taxon>Pseudomonadati</taxon>
        <taxon>Pseudomonadota</taxon>
        <taxon>Gammaproteobacteria</taxon>
        <taxon>Pseudomonadales</taxon>
        <taxon>Pseudomonadaceae</taxon>
        <taxon>Geopseudomonas</taxon>
    </lineage>
</organism>
<keyword evidence="3" id="KW-1185">Reference proteome</keyword>
<name>A0A1I5Z131_9GAMM</name>
<dbReference type="EMBL" id="FOXM01000026">
    <property type="protein sequence ID" value="SFQ49807.1"/>
    <property type="molecule type" value="Genomic_DNA"/>
</dbReference>
<keyword evidence="1" id="KW-0175">Coiled coil</keyword>
<dbReference type="RefSeq" id="WP_092435344.1">
    <property type="nucleotide sequence ID" value="NZ_FOXM01000026.1"/>
</dbReference>
<dbReference type="Proteomes" id="UP000243084">
    <property type="component" value="Unassembled WGS sequence"/>
</dbReference>
<sequence length="189" mass="20532">MVGLQWKVKVSQQDQDLVAAQTTIADLKVQNAKLEKALEEANLQIADVELKKRISELASVNAEVLPAASRVQSSLQQSIAANTEFVQQYQVASPASAESWAVVFGGDATLPEARHETEMVARKVAINNASIYYRQGSYRSVVVAVDRGQANQLLNALKRLKGDAYIVNMSTWCPRAEARAGFLECAAPG</sequence>
<protein>
    <submittedName>
        <fullName evidence="2">Uncharacterized protein</fullName>
    </submittedName>
</protein>
<evidence type="ECO:0000256" key="1">
    <source>
        <dbReference type="SAM" id="Coils"/>
    </source>
</evidence>
<dbReference type="OrthoDB" id="7839314at2"/>